<keyword evidence="5" id="KW-0677">Repeat</keyword>
<keyword evidence="7 10" id="KW-1015">Disulfide bond</keyword>
<keyword evidence="15" id="KW-1185">Reference proteome</keyword>
<evidence type="ECO:0000256" key="5">
    <source>
        <dbReference type="ARBA" id="ARBA00022737"/>
    </source>
</evidence>
<feature type="disulfide bond" evidence="10">
    <location>
        <begin position="129"/>
        <end position="146"/>
    </location>
</feature>
<evidence type="ECO:0000256" key="6">
    <source>
        <dbReference type="ARBA" id="ARBA00022869"/>
    </source>
</evidence>
<feature type="disulfide bond" evidence="10">
    <location>
        <begin position="127"/>
        <end position="139"/>
    </location>
</feature>
<dbReference type="GO" id="GO:0071711">
    <property type="term" value="P:basement membrane organization"/>
    <property type="evidence" value="ECO:0007669"/>
    <property type="project" value="UniProtKB-ARBA"/>
</dbReference>
<dbReference type="InterPro" id="IPR050440">
    <property type="entry name" value="Laminin/Netrin_ECM"/>
</dbReference>
<keyword evidence="4" id="KW-0732">Signal</keyword>
<keyword evidence="2" id="KW-0964">Secreted</keyword>
<dbReference type="AlphaFoldDB" id="A0AAW1ICE5"/>
<feature type="domain" description="Laminin EGF-like" evidence="11">
    <location>
        <begin position="127"/>
        <end position="172"/>
    </location>
</feature>
<keyword evidence="6" id="KW-0084">Basement membrane</keyword>
<sequence>MVSDCLTYFGKDSNEPISRDDSVICSTEYSKIVPLEGGEIPISLLNNRPNATNYFNSSILQEWTRATNVRFRFLRTKNLLACNCDVFYSTGNCEEGSGRCECRKEFTPPNCDSCSFGYYDFPDCKPCDCFLNGTYGLQCEANDGQCPCKVNFGGKFCKECSANYYNFPECKDCECNPSGSISTACDQQYGNCTCRSNYGGEKCDRCQHGYYNYPQCEYCNCDVKGTKEGVCDKETGQCWCKEGYSGARCDQCMQGFYGYPDCRPCNCSSVGATTTVCDVNGKCPCLRNFAGRTCNQCSPGYYKFPECLGRQTEDLTQRQRLVSSTSLRRRLPGSHYQDLTQRQRLVSSTSLRRRLPGSHYRLSVRHVRFERDILQQSKSPVFFTACLCDTYGSNGISCNNDGNVFFTACLCDTYGSNGISCNNDGNCECHHNFDGPRCEKCKEGFYNFPSCEDCNCHPAGVVEGFAGCGSVPAGELCQCKERVEGRICNKCKPLYWNLSVKNPEGCEDCGCNPAGVLGGVLICDSERGQCPCKPSVVARGCTECEDGTYNLQKENLFGCTDCGCDVGGSLSSYCDKTSGQCYCQARVTGRTCTEPLKAHYFPTLYQYQYEIEDGRTPYNSAVRYFYDENDFPDYSWRAFRKPSVYLVVLRYVNKNPEPVVGTITITPDVPSDLQQQQRVQVNFKNSSVPTSVLTDSLVMMPSDLQQQQRVQVNFKNSSVPTSVLTDSLVMNPGRWTFSVKSPGDLLIDYFVLLPEEFYFSCQIWEISRSICFATGCEVSYDGNEIGCDCVDGYGGSRCQHCASGYYGKPEVPEDYCRPCQCNGNIDPSMPDACDRISGDCLNCLNNTYGTG</sequence>
<dbReference type="PROSITE" id="PS50027">
    <property type="entry name" value="EGF_LAM_2"/>
    <property type="match status" value="7"/>
</dbReference>
<protein>
    <submittedName>
        <fullName evidence="14">Laminin N-terminal (Domain VI)</fullName>
    </submittedName>
</protein>
<evidence type="ECO:0000256" key="10">
    <source>
        <dbReference type="PROSITE-ProRule" id="PRU00460"/>
    </source>
</evidence>
<feature type="disulfide bond" evidence="10">
    <location>
        <begin position="148"/>
        <end position="157"/>
    </location>
</feature>
<dbReference type="FunFam" id="2.10.25.10:FF:000034">
    <property type="entry name" value="Laminin subunit alpha 3"/>
    <property type="match status" value="2"/>
</dbReference>
<feature type="disulfide bond" evidence="10">
    <location>
        <begin position="409"/>
        <end position="421"/>
    </location>
</feature>
<feature type="non-terminal residue" evidence="14">
    <location>
        <position position="851"/>
    </location>
</feature>
<feature type="disulfide bond" evidence="10">
    <location>
        <begin position="285"/>
        <end position="294"/>
    </location>
</feature>
<feature type="disulfide bond" evidence="10">
    <location>
        <begin position="265"/>
        <end position="277"/>
    </location>
</feature>
<dbReference type="FunFam" id="2.10.25.10:FF:000388">
    <property type="entry name" value="Laminin subunit alpha"/>
    <property type="match status" value="1"/>
</dbReference>
<keyword evidence="9 10" id="KW-0424">Laminin EGF-like domain</keyword>
<dbReference type="PROSITE" id="PS51117">
    <property type="entry name" value="LAMININ_NTER"/>
    <property type="match status" value="1"/>
</dbReference>
<dbReference type="SMART" id="SM00181">
    <property type="entry name" value="EGF"/>
    <property type="match status" value="6"/>
</dbReference>
<feature type="disulfide bond" evidence="10">
    <location>
        <begin position="194"/>
        <end position="203"/>
    </location>
</feature>
<organism evidence="14 15">
    <name type="scientific">Popillia japonica</name>
    <name type="common">Japanese beetle</name>
    <dbReference type="NCBI Taxonomy" id="7064"/>
    <lineage>
        <taxon>Eukaryota</taxon>
        <taxon>Metazoa</taxon>
        <taxon>Ecdysozoa</taxon>
        <taxon>Arthropoda</taxon>
        <taxon>Hexapoda</taxon>
        <taxon>Insecta</taxon>
        <taxon>Pterygota</taxon>
        <taxon>Neoptera</taxon>
        <taxon>Endopterygota</taxon>
        <taxon>Coleoptera</taxon>
        <taxon>Polyphaga</taxon>
        <taxon>Scarabaeiformia</taxon>
        <taxon>Scarabaeidae</taxon>
        <taxon>Rutelinae</taxon>
        <taxon>Popillia</taxon>
    </lineage>
</organism>
<dbReference type="InterPro" id="IPR008211">
    <property type="entry name" value="Laminin_N"/>
</dbReference>
<dbReference type="GO" id="GO:0006950">
    <property type="term" value="P:response to stress"/>
    <property type="evidence" value="ECO:0007669"/>
    <property type="project" value="UniProtKB-ARBA"/>
</dbReference>
<gene>
    <name evidence="14" type="ORF">QE152_g36834</name>
</gene>
<dbReference type="CDD" id="cd00055">
    <property type="entry name" value="EGF_Lam"/>
    <property type="match status" value="8"/>
</dbReference>
<dbReference type="EMBL" id="JASPKY010000675">
    <property type="protein sequence ID" value="KAK9686925.1"/>
    <property type="molecule type" value="Genomic_DNA"/>
</dbReference>
<evidence type="ECO:0000256" key="3">
    <source>
        <dbReference type="ARBA" id="ARBA00022530"/>
    </source>
</evidence>
<evidence type="ECO:0000259" key="13">
    <source>
        <dbReference type="PROSITE" id="PS51162"/>
    </source>
</evidence>
<dbReference type="SUPFAM" id="SSF57196">
    <property type="entry name" value="EGF/Laminin"/>
    <property type="match status" value="10"/>
</dbReference>
<comment type="caution">
    <text evidence="10">Lacks conserved residue(s) required for the propagation of feature annotation.</text>
</comment>
<keyword evidence="8" id="KW-0325">Glycoprotein</keyword>
<feature type="domain" description="Laminin EGF-like" evidence="11">
    <location>
        <begin position="509"/>
        <end position="561"/>
    </location>
</feature>
<dbReference type="Gene3D" id="2.10.25.10">
    <property type="entry name" value="Laminin"/>
    <property type="match status" value="10"/>
</dbReference>
<feature type="disulfide bond" evidence="10">
    <location>
        <begin position="102"/>
        <end position="111"/>
    </location>
</feature>
<feature type="domain" description="Laminin EGF-like" evidence="11">
    <location>
        <begin position="82"/>
        <end position="126"/>
    </location>
</feature>
<feature type="disulfide bond" evidence="10">
    <location>
        <begin position="221"/>
        <end position="238"/>
    </location>
</feature>
<dbReference type="GO" id="GO:0030054">
    <property type="term" value="C:cell junction"/>
    <property type="evidence" value="ECO:0007669"/>
    <property type="project" value="UniProtKB-ARBA"/>
</dbReference>
<dbReference type="Pfam" id="PF00055">
    <property type="entry name" value="Laminin_N"/>
    <property type="match status" value="1"/>
</dbReference>
<feature type="disulfide bond" evidence="10">
    <location>
        <begin position="532"/>
        <end position="541"/>
    </location>
</feature>
<dbReference type="InterPro" id="IPR000742">
    <property type="entry name" value="EGF"/>
</dbReference>
<dbReference type="PANTHER" id="PTHR10574:SF406">
    <property type="entry name" value="LAMININ SUBUNIT ALPHA 5"/>
    <property type="match status" value="1"/>
</dbReference>
<feature type="domain" description="Laminin EGF-like" evidence="11">
    <location>
        <begin position="409"/>
        <end position="458"/>
    </location>
</feature>
<feature type="domain" description="Laminin N-terminal" evidence="12">
    <location>
        <begin position="1"/>
        <end position="98"/>
    </location>
</feature>
<feature type="disulfide bond" evidence="10">
    <location>
        <begin position="175"/>
        <end position="192"/>
    </location>
</feature>
<dbReference type="InterPro" id="IPR002049">
    <property type="entry name" value="LE_dom"/>
</dbReference>
<dbReference type="SMART" id="SM00136">
    <property type="entry name" value="LamNT"/>
    <property type="match status" value="1"/>
</dbReference>
<dbReference type="SMART" id="SM00180">
    <property type="entry name" value="EGF_Lam"/>
    <property type="match status" value="10"/>
</dbReference>
<feature type="domain" description="Laminin EGF-like" evidence="11">
    <location>
        <begin position="265"/>
        <end position="309"/>
    </location>
</feature>
<evidence type="ECO:0000313" key="15">
    <source>
        <dbReference type="Proteomes" id="UP001458880"/>
    </source>
</evidence>
<dbReference type="InterPro" id="IPR000716">
    <property type="entry name" value="Thyroglobulin_1"/>
</dbReference>
<feature type="disulfide bond" evidence="10">
    <location>
        <begin position="173"/>
        <end position="185"/>
    </location>
</feature>
<feature type="disulfide bond" evidence="10">
    <location>
        <begin position="429"/>
        <end position="438"/>
    </location>
</feature>
<evidence type="ECO:0000313" key="14">
    <source>
        <dbReference type="EMBL" id="KAK9686925.1"/>
    </source>
</evidence>
<reference evidence="14 15" key="1">
    <citation type="journal article" date="2024" name="BMC Genomics">
        <title>De novo assembly and annotation of Popillia japonica's genome with initial clues to its potential as an invasive pest.</title>
        <authorList>
            <person name="Cucini C."/>
            <person name="Boschi S."/>
            <person name="Funari R."/>
            <person name="Cardaioli E."/>
            <person name="Iannotti N."/>
            <person name="Marturano G."/>
            <person name="Paoli F."/>
            <person name="Bruttini M."/>
            <person name="Carapelli A."/>
            <person name="Frati F."/>
            <person name="Nardi F."/>
        </authorList>
    </citation>
    <scope>NUCLEOTIDE SEQUENCE [LARGE SCALE GENOMIC DNA]</scope>
    <source>
        <strain evidence="14">DMR45628</strain>
    </source>
</reference>
<accession>A0AAW1ICE5</accession>
<evidence type="ECO:0000256" key="4">
    <source>
        <dbReference type="ARBA" id="ARBA00022729"/>
    </source>
</evidence>
<dbReference type="FunFam" id="2.10.25.10:FF:000090">
    <property type="entry name" value="laminin subunit alpha"/>
    <property type="match status" value="1"/>
</dbReference>
<comment type="subcellular location">
    <subcellularLocation>
        <location evidence="1">Secreted</location>
        <location evidence="1">Extracellular space</location>
        <location evidence="1">Extracellular matrix</location>
        <location evidence="1">Basement membrane</location>
    </subcellularLocation>
</comment>
<dbReference type="PROSITE" id="PS01248">
    <property type="entry name" value="EGF_LAM_1"/>
    <property type="match status" value="3"/>
</dbReference>
<dbReference type="Proteomes" id="UP001458880">
    <property type="component" value="Unassembled WGS sequence"/>
</dbReference>
<dbReference type="GO" id="GO:0009888">
    <property type="term" value="P:tissue development"/>
    <property type="evidence" value="ECO:0007669"/>
    <property type="project" value="TreeGrafter"/>
</dbReference>
<comment type="caution">
    <text evidence="14">The sequence shown here is derived from an EMBL/GenBank/DDBJ whole genome shotgun (WGS) entry which is preliminary data.</text>
</comment>
<dbReference type="GO" id="GO:0061564">
    <property type="term" value="P:axon development"/>
    <property type="evidence" value="ECO:0007669"/>
    <property type="project" value="UniProtKB-ARBA"/>
</dbReference>
<dbReference type="GO" id="GO:0005604">
    <property type="term" value="C:basement membrane"/>
    <property type="evidence" value="ECO:0007669"/>
    <property type="project" value="UniProtKB-SubCell"/>
</dbReference>
<evidence type="ECO:0000259" key="12">
    <source>
        <dbReference type="PROSITE" id="PS51117"/>
    </source>
</evidence>
<keyword evidence="3" id="KW-0272">Extracellular matrix</keyword>
<dbReference type="FunFam" id="2.10.25.10:FF:000082">
    <property type="entry name" value="Laminin subunit alpha 1"/>
    <property type="match status" value="1"/>
</dbReference>
<evidence type="ECO:0000256" key="9">
    <source>
        <dbReference type="ARBA" id="ARBA00023292"/>
    </source>
</evidence>
<proteinExistence type="predicted"/>
<evidence type="ECO:0000256" key="1">
    <source>
        <dbReference type="ARBA" id="ARBA00004302"/>
    </source>
</evidence>
<evidence type="ECO:0000256" key="8">
    <source>
        <dbReference type="ARBA" id="ARBA00023180"/>
    </source>
</evidence>
<dbReference type="PANTHER" id="PTHR10574">
    <property type="entry name" value="NETRIN/LAMININ-RELATED"/>
    <property type="match status" value="1"/>
</dbReference>
<feature type="domain" description="Laminin EGF-like" evidence="11">
    <location>
        <begin position="173"/>
        <end position="218"/>
    </location>
</feature>
<feature type="disulfide bond" evidence="10">
    <location>
        <begin position="219"/>
        <end position="231"/>
    </location>
</feature>
<feature type="disulfide bond" evidence="10">
    <location>
        <begin position="240"/>
        <end position="249"/>
    </location>
</feature>
<dbReference type="Pfam" id="PF00053">
    <property type="entry name" value="EGF_laminin"/>
    <property type="match status" value="11"/>
</dbReference>
<evidence type="ECO:0000256" key="7">
    <source>
        <dbReference type="ARBA" id="ARBA00023157"/>
    </source>
</evidence>
<name>A0AAW1ICE5_POPJA</name>
<feature type="domain" description="Laminin EGF-like" evidence="11">
    <location>
        <begin position="219"/>
        <end position="264"/>
    </location>
</feature>
<dbReference type="PRINTS" id="PR00011">
    <property type="entry name" value="EGFLAMININ"/>
</dbReference>
<dbReference type="Gene3D" id="2.60.120.260">
    <property type="entry name" value="Galactose-binding domain-like"/>
    <property type="match status" value="1"/>
</dbReference>
<dbReference type="PROSITE" id="PS51162">
    <property type="entry name" value="THYROGLOBULIN_1_2"/>
    <property type="match status" value="1"/>
</dbReference>
<dbReference type="FunFam" id="2.10.25.10:FF:000188">
    <property type="entry name" value="Laminin subunit gamma 2"/>
    <property type="match status" value="1"/>
</dbReference>
<dbReference type="GO" id="GO:0009887">
    <property type="term" value="P:animal organ morphogenesis"/>
    <property type="evidence" value="ECO:0007669"/>
    <property type="project" value="TreeGrafter"/>
</dbReference>
<feature type="domain" description="Thyroglobulin type-1" evidence="13">
    <location>
        <begin position="191"/>
        <end position="262"/>
    </location>
</feature>
<dbReference type="FunFam" id="2.10.25.10:FF:000011">
    <property type="entry name" value="Cadherin EGF LAG seven-pass G-type receptor"/>
    <property type="match status" value="1"/>
</dbReference>
<evidence type="ECO:0000256" key="2">
    <source>
        <dbReference type="ARBA" id="ARBA00022525"/>
    </source>
</evidence>
<dbReference type="GO" id="GO:0007155">
    <property type="term" value="P:cell adhesion"/>
    <property type="evidence" value="ECO:0007669"/>
    <property type="project" value="UniProtKB-ARBA"/>
</dbReference>
<evidence type="ECO:0000259" key="11">
    <source>
        <dbReference type="PROSITE" id="PS50027"/>
    </source>
</evidence>